<feature type="compositionally biased region" description="Basic and acidic residues" evidence="1">
    <location>
        <begin position="81"/>
        <end position="102"/>
    </location>
</feature>
<dbReference type="EMBL" id="FNVN01000001">
    <property type="protein sequence ID" value="SEF68381.1"/>
    <property type="molecule type" value="Genomic_DNA"/>
</dbReference>
<feature type="compositionally biased region" description="Polar residues" evidence="1">
    <location>
        <begin position="104"/>
        <end position="114"/>
    </location>
</feature>
<evidence type="ECO:0000313" key="3">
    <source>
        <dbReference type="EMBL" id="SEF68381.1"/>
    </source>
</evidence>
<gene>
    <name evidence="3" type="ORF">SAMN04488133_0438</name>
</gene>
<dbReference type="Proteomes" id="UP000236740">
    <property type="component" value="Unassembled WGS sequence"/>
</dbReference>
<keyword evidence="4" id="KW-1185">Reference proteome</keyword>
<sequence length="114" mass="12403">MSQPPAETRVVVRRPMNDHDTVTVEVCATNETRHLVEYASPELRRTLSDLPAGAAVPLGMSRVGVRSNVWRATSVSGADRAPVREADDARDGPHQSRTRVTDRGTPSVSASRSR</sequence>
<dbReference type="GeneID" id="39857534"/>
<evidence type="ECO:0000259" key="2">
    <source>
        <dbReference type="Pfam" id="PF26006"/>
    </source>
</evidence>
<reference evidence="3 4" key="1">
    <citation type="submission" date="2016-10" db="EMBL/GenBank/DDBJ databases">
        <authorList>
            <person name="de Groot N.N."/>
        </authorList>
    </citation>
    <scope>NUCLEOTIDE SEQUENCE [LARGE SCALE GENOMIC DNA]</scope>
    <source>
        <strain evidence="3 4">CGMCC 1.10331</strain>
    </source>
</reference>
<dbReference type="AlphaFoldDB" id="A0A1H5U2B3"/>
<evidence type="ECO:0000313" key="4">
    <source>
        <dbReference type="Proteomes" id="UP000236740"/>
    </source>
</evidence>
<organism evidence="3 4">
    <name type="scientific">Halobellus limi</name>
    <dbReference type="NCBI Taxonomy" id="699433"/>
    <lineage>
        <taxon>Archaea</taxon>
        <taxon>Methanobacteriati</taxon>
        <taxon>Methanobacteriota</taxon>
        <taxon>Stenosarchaea group</taxon>
        <taxon>Halobacteria</taxon>
        <taxon>Halobacteriales</taxon>
        <taxon>Haloferacaceae</taxon>
        <taxon>Halobellus</taxon>
    </lineage>
</organism>
<dbReference type="Pfam" id="PF26006">
    <property type="entry name" value="DUF7999"/>
    <property type="match status" value="1"/>
</dbReference>
<dbReference type="InterPro" id="IPR058312">
    <property type="entry name" value="DUF7999"/>
</dbReference>
<feature type="domain" description="DUF7999" evidence="2">
    <location>
        <begin position="5"/>
        <end position="78"/>
    </location>
</feature>
<dbReference type="RefSeq" id="WP_394337390.1">
    <property type="nucleotide sequence ID" value="NZ_CP031311.1"/>
</dbReference>
<evidence type="ECO:0000256" key="1">
    <source>
        <dbReference type="SAM" id="MobiDB-lite"/>
    </source>
</evidence>
<proteinExistence type="predicted"/>
<protein>
    <recommendedName>
        <fullName evidence="2">DUF7999 domain-containing protein</fullName>
    </recommendedName>
</protein>
<feature type="region of interest" description="Disordered" evidence="1">
    <location>
        <begin position="74"/>
        <end position="114"/>
    </location>
</feature>
<name>A0A1H5U2B3_9EURY</name>
<accession>A0A1H5U2B3</accession>